<accession>A0A9P5RZJ7</accession>
<dbReference type="SUPFAM" id="SSF48403">
    <property type="entry name" value="Ankyrin repeat"/>
    <property type="match status" value="1"/>
</dbReference>
<feature type="domain" description="Septin-type G" evidence="4">
    <location>
        <begin position="8"/>
        <end position="383"/>
    </location>
</feature>
<evidence type="ECO:0000313" key="6">
    <source>
        <dbReference type="Proteomes" id="UP000748756"/>
    </source>
</evidence>
<dbReference type="EMBL" id="JAAAUQ010000499">
    <property type="protein sequence ID" value="KAF9149684.1"/>
    <property type="molecule type" value="Genomic_DNA"/>
</dbReference>
<dbReference type="Pfam" id="PF12796">
    <property type="entry name" value="Ank_2"/>
    <property type="match status" value="1"/>
</dbReference>
<dbReference type="SUPFAM" id="SSF52540">
    <property type="entry name" value="P-loop containing nucleoside triphosphate hydrolases"/>
    <property type="match status" value="1"/>
</dbReference>
<evidence type="ECO:0000313" key="5">
    <source>
        <dbReference type="EMBL" id="KAF9149684.1"/>
    </source>
</evidence>
<dbReference type="SMART" id="SM00248">
    <property type="entry name" value="ANK"/>
    <property type="match status" value="3"/>
</dbReference>
<keyword evidence="2" id="KW-0547">Nucleotide-binding</keyword>
<dbReference type="Proteomes" id="UP000748756">
    <property type="component" value="Unassembled WGS sequence"/>
</dbReference>
<feature type="region of interest" description="Disordered" evidence="3">
    <location>
        <begin position="853"/>
        <end position="876"/>
    </location>
</feature>
<dbReference type="PANTHER" id="PTHR18884">
    <property type="entry name" value="SEPTIN"/>
    <property type="match status" value="1"/>
</dbReference>
<evidence type="ECO:0000256" key="2">
    <source>
        <dbReference type="RuleBase" id="RU004560"/>
    </source>
</evidence>
<feature type="compositionally biased region" description="Polar residues" evidence="3">
    <location>
        <begin position="466"/>
        <end position="480"/>
    </location>
</feature>
<dbReference type="PROSITE" id="PS51719">
    <property type="entry name" value="G_SEPTIN"/>
    <property type="match status" value="1"/>
</dbReference>
<feature type="compositionally biased region" description="Pro residues" evidence="3">
    <location>
        <begin position="497"/>
        <end position="506"/>
    </location>
</feature>
<feature type="region of interest" description="Disordered" evidence="3">
    <location>
        <begin position="463"/>
        <end position="492"/>
    </location>
</feature>
<feature type="compositionally biased region" description="Low complexity" evidence="3">
    <location>
        <begin position="507"/>
        <end position="516"/>
    </location>
</feature>
<gene>
    <name evidence="5" type="primary">SEPT6</name>
    <name evidence="5" type="ORF">BG015_008490</name>
</gene>
<reference evidence="5" key="1">
    <citation type="journal article" date="2020" name="Fungal Divers.">
        <title>Resolving the Mortierellaceae phylogeny through synthesis of multi-gene phylogenetics and phylogenomics.</title>
        <authorList>
            <person name="Vandepol N."/>
            <person name="Liber J."/>
            <person name="Desiro A."/>
            <person name="Na H."/>
            <person name="Kennedy M."/>
            <person name="Barry K."/>
            <person name="Grigoriev I.V."/>
            <person name="Miller A.N."/>
            <person name="O'Donnell K."/>
            <person name="Stajich J.E."/>
            <person name="Bonito G."/>
        </authorList>
    </citation>
    <scope>NUCLEOTIDE SEQUENCE</scope>
    <source>
        <strain evidence="5">NRRL 6426</strain>
    </source>
</reference>
<dbReference type="Pfam" id="PF00735">
    <property type="entry name" value="Septin"/>
    <property type="match status" value="1"/>
</dbReference>
<proteinExistence type="inferred from homology"/>
<feature type="region of interest" description="Disordered" evidence="3">
    <location>
        <begin position="497"/>
        <end position="516"/>
    </location>
</feature>
<dbReference type="AlphaFoldDB" id="A0A9P5RZJ7"/>
<sequence length="883" mass="94330">MAVDITASAASLRFLLLGDVGVGKSSFINTFASCLENVHTNSPIHEAILTPSSPSSSSSTPTAIHLPGVRLGTNPVFHQDSAASPFDDPLGLLPPKVVVPARDIDFVTLPGYSATINPSTTLSLTDDYLNHHLHTTTSIFSPAIPSSQLAWFLIAGSHAHSLPTCAFYFVLFELKPIDIIYMKMIHERVNLIPIIAKADTLSKNELWVLKKRMLRQLKLNQIKIHTFGMDIETVEQMTIDRHWGAPPFVVSTREDASGQLPESEMRRLVELCLYERVRDLQEDSARKVIAWRKEYGPSADATKTSVEMAWSQNAGQQTLGQQAVVQKAVGQQVQEGGAIVANGAVHTTITATTAATTATAVTTVSTATSSISNNPYFAHLDTQTQEAFQYATPPGQQASYPTTPASPFGTQLSSATGVSFTPPPPSAGVNTTIPTYAPPPSFTNGAHVGYSAPPSLGYSKLPTTPGYPTSGASVPPTNGLISPPPSAAQVTPTPVTIPPTYSPPPRTTSAGSPTTTTAANARMTIIQASTGMSIDNSTRPSELMGDNGVSTVHAHMGHGQEASQENAGAFMSADAASITSTNTTLSRAKTLLNGREVKVEIPNSGMSYQPSASETVTDLSSTLPQTSHLQAQPSFLIPGTYGQGAFLIPPADLYQAAMMSTIPGAAATNEYGEAIPDIWDAAELGDLAAVQMHLNNGVSPDQRNNSRSTLLHRTAWQGVNPYAVMSLLISYGANVNLTNENGNTVLQNVLMKHDDPSLIKLLLDNGAEAMIPNKEGMNTLEVAALFNKLESARYLLENDLSSSEPQSIVNALQRARSPDKKLMKALLKSWQGKEGERKRFELMERLRGRSSSSAVANDTASVRSFETTKGGEGKSSKWLKLKF</sequence>
<dbReference type="InterPro" id="IPR036770">
    <property type="entry name" value="Ankyrin_rpt-contain_sf"/>
</dbReference>
<dbReference type="OrthoDB" id="341259at2759"/>
<feature type="compositionally biased region" description="Polar residues" evidence="3">
    <location>
        <begin position="853"/>
        <end position="867"/>
    </location>
</feature>
<dbReference type="InterPro" id="IPR030379">
    <property type="entry name" value="G_SEPTIN_dom"/>
</dbReference>
<dbReference type="PROSITE" id="PS50088">
    <property type="entry name" value="ANK_REPEAT"/>
    <property type="match status" value="1"/>
</dbReference>
<name>A0A9P5RZJ7_9FUNG</name>
<keyword evidence="1" id="KW-0040">ANK repeat</keyword>
<dbReference type="InterPro" id="IPR002110">
    <property type="entry name" value="Ankyrin_rpt"/>
</dbReference>
<dbReference type="Gene3D" id="3.40.50.300">
    <property type="entry name" value="P-loop containing nucleotide triphosphate hydrolases"/>
    <property type="match status" value="1"/>
</dbReference>
<organism evidence="5 6">
    <name type="scientific">Linnemannia schmuckeri</name>
    <dbReference type="NCBI Taxonomy" id="64567"/>
    <lineage>
        <taxon>Eukaryota</taxon>
        <taxon>Fungi</taxon>
        <taxon>Fungi incertae sedis</taxon>
        <taxon>Mucoromycota</taxon>
        <taxon>Mortierellomycotina</taxon>
        <taxon>Mortierellomycetes</taxon>
        <taxon>Mortierellales</taxon>
        <taxon>Mortierellaceae</taxon>
        <taxon>Linnemannia</taxon>
    </lineage>
</organism>
<feature type="repeat" description="ANK" evidence="1">
    <location>
        <begin position="706"/>
        <end position="740"/>
    </location>
</feature>
<comment type="similarity">
    <text evidence="2">Belongs to the TRAFAC class TrmE-Era-EngA-EngB-Septin-like GTPase superfamily. Septin GTPase family.</text>
</comment>
<evidence type="ECO:0000259" key="4">
    <source>
        <dbReference type="PROSITE" id="PS51719"/>
    </source>
</evidence>
<keyword evidence="6" id="KW-1185">Reference proteome</keyword>
<protein>
    <submittedName>
        <fullName evidence="5">Septin-6</fullName>
    </submittedName>
</protein>
<evidence type="ECO:0000256" key="1">
    <source>
        <dbReference type="PROSITE-ProRule" id="PRU00023"/>
    </source>
</evidence>
<keyword evidence="2" id="KW-0342">GTP-binding</keyword>
<dbReference type="InterPro" id="IPR027417">
    <property type="entry name" value="P-loop_NTPase"/>
</dbReference>
<dbReference type="Gene3D" id="1.25.40.20">
    <property type="entry name" value="Ankyrin repeat-containing domain"/>
    <property type="match status" value="1"/>
</dbReference>
<comment type="caution">
    <text evidence="5">The sequence shown here is derived from an EMBL/GenBank/DDBJ whole genome shotgun (WGS) entry which is preliminary data.</text>
</comment>
<dbReference type="GO" id="GO:0005525">
    <property type="term" value="F:GTP binding"/>
    <property type="evidence" value="ECO:0007669"/>
    <property type="project" value="UniProtKB-KW"/>
</dbReference>
<evidence type="ECO:0000256" key="3">
    <source>
        <dbReference type="SAM" id="MobiDB-lite"/>
    </source>
</evidence>